<reference evidence="9" key="3">
    <citation type="submission" date="2015-06" db="UniProtKB">
        <authorList>
            <consortium name="EnsemblMetazoa"/>
        </authorList>
    </citation>
    <scope>IDENTIFICATION</scope>
</reference>
<dbReference type="eggNOG" id="KOG3635">
    <property type="taxonomic scope" value="Eukaryota"/>
</dbReference>
<dbReference type="InterPro" id="IPR012341">
    <property type="entry name" value="6hp_glycosidase-like_sf"/>
</dbReference>
<feature type="region of interest" description="Disordered" evidence="6">
    <location>
        <begin position="547"/>
        <end position="593"/>
    </location>
</feature>
<dbReference type="FunFam" id="1.50.10.10:FF:000126">
    <property type="entry name" value="Phosphorylase b kinase regulatory subunit"/>
    <property type="match status" value="1"/>
</dbReference>
<dbReference type="PANTHER" id="PTHR10749">
    <property type="entry name" value="PHOSPHORYLASE B KINASE REGULATORY SUBUNIT"/>
    <property type="match status" value="1"/>
</dbReference>
<comment type="pathway">
    <text evidence="1 5">Glycan biosynthesis; glycogen metabolism.</text>
</comment>
<evidence type="ECO:0000313" key="10">
    <source>
        <dbReference type="Proteomes" id="UP000015101"/>
    </source>
</evidence>
<dbReference type="GO" id="GO:0005516">
    <property type="term" value="F:calmodulin binding"/>
    <property type="evidence" value="ECO:0007669"/>
    <property type="project" value="UniProtKB-KW"/>
</dbReference>
<name>T1FUQ1_HELRO</name>
<dbReference type="InterPro" id="IPR008734">
    <property type="entry name" value="PHK_A/B_su"/>
</dbReference>
<dbReference type="Proteomes" id="UP000015101">
    <property type="component" value="Unassembled WGS sequence"/>
</dbReference>
<keyword evidence="5" id="KW-0449">Lipoprotein</keyword>
<protein>
    <recommendedName>
        <fullName evidence="5">Phosphorylase b kinase regulatory subunit</fullName>
    </recommendedName>
</protein>
<evidence type="ECO:0000256" key="4">
    <source>
        <dbReference type="ARBA" id="ARBA00022860"/>
    </source>
</evidence>
<evidence type="ECO:0000313" key="9">
    <source>
        <dbReference type="EnsemblMetazoa" id="HelroP193185"/>
    </source>
</evidence>
<feature type="compositionally biased region" description="Basic and acidic residues" evidence="6">
    <location>
        <begin position="574"/>
        <end position="593"/>
    </location>
</feature>
<dbReference type="OMA" id="TREXISS"/>
<keyword evidence="5" id="KW-0472">Membrane</keyword>
<dbReference type="CTD" id="20212547"/>
<dbReference type="EnsemblMetazoa" id="HelroT193185">
    <property type="protein sequence ID" value="HelroP193185"/>
    <property type="gene ID" value="HelroG193185"/>
</dbReference>
<dbReference type="GO" id="GO:0005886">
    <property type="term" value="C:plasma membrane"/>
    <property type="evidence" value="ECO:0007669"/>
    <property type="project" value="UniProtKB-SubCell"/>
</dbReference>
<dbReference type="EMBL" id="KB097304">
    <property type="protein sequence ID" value="ESN97732.1"/>
    <property type="molecule type" value="Genomic_DNA"/>
</dbReference>
<dbReference type="InParanoid" id="T1FUQ1"/>
<dbReference type="EMBL" id="AMQM01006185">
    <property type="status" value="NOT_ANNOTATED_CDS"/>
    <property type="molecule type" value="Genomic_DNA"/>
</dbReference>
<evidence type="ECO:0000256" key="6">
    <source>
        <dbReference type="SAM" id="MobiDB-lite"/>
    </source>
</evidence>
<dbReference type="STRING" id="6412.T1FUQ1"/>
<evidence type="ECO:0000256" key="1">
    <source>
        <dbReference type="ARBA" id="ARBA00005131"/>
    </source>
</evidence>
<dbReference type="GO" id="GO:0005977">
    <property type="term" value="P:glycogen metabolic process"/>
    <property type="evidence" value="ECO:0007669"/>
    <property type="project" value="UniProtKB-UniPathway"/>
</dbReference>
<keyword evidence="10" id="KW-1185">Reference proteome</keyword>
<dbReference type="InterPro" id="IPR008928">
    <property type="entry name" value="6-hairpin_glycosidase_sf"/>
</dbReference>
<dbReference type="InterPro" id="IPR011613">
    <property type="entry name" value="GH15-like"/>
</dbReference>
<gene>
    <name evidence="9" type="primary">20212547</name>
    <name evidence="8" type="ORF">HELRODRAFT_193185</name>
</gene>
<keyword evidence="5" id="KW-0636">Prenylation</keyword>
<evidence type="ECO:0000313" key="8">
    <source>
        <dbReference type="EMBL" id="ESN97732.1"/>
    </source>
</evidence>
<dbReference type="HOGENOM" id="CLU_460256_0_0_1"/>
<evidence type="ECO:0000259" key="7">
    <source>
        <dbReference type="Pfam" id="PF00723"/>
    </source>
</evidence>
<evidence type="ECO:0000256" key="2">
    <source>
        <dbReference type="ARBA" id="ARBA00007128"/>
    </source>
</evidence>
<reference evidence="8 10" key="2">
    <citation type="journal article" date="2013" name="Nature">
        <title>Insights into bilaterian evolution from three spiralian genomes.</title>
        <authorList>
            <person name="Simakov O."/>
            <person name="Marletaz F."/>
            <person name="Cho S.J."/>
            <person name="Edsinger-Gonzales E."/>
            <person name="Havlak P."/>
            <person name="Hellsten U."/>
            <person name="Kuo D.H."/>
            <person name="Larsson T."/>
            <person name="Lv J."/>
            <person name="Arendt D."/>
            <person name="Savage R."/>
            <person name="Osoegawa K."/>
            <person name="de Jong P."/>
            <person name="Grimwood J."/>
            <person name="Chapman J.A."/>
            <person name="Shapiro H."/>
            <person name="Aerts A."/>
            <person name="Otillar R.P."/>
            <person name="Terry A.Y."/>
            <person name="Boore J.L."/>
            <person name="Grigoriev I.V."/>
            <person name="Lindberg D.R."/>
            <person name="Seaver E.C."/>
            <person name="Weisblat D.A."/>
            <person name="Putnam N.H."/>
            <person name="Rokhsar D.S."/>
        </authorList>
    </citation>
    <scope>NUCLEOTIDE SEQUENCE</scope>
</reference>
<comment type="similarity">
    <text evidence="2 5">Belongs to the phosphorylase b kinase regulatory chain family.</text>
</comment>
<dbReference type="UniPathway" id="UPA00163"/>
<organism evidence="9 10">
    <name type="scientific">Helobdella robusta</name>
    <name type="common">Californian leech</name>
    <dbReference type="NCBI Taxonomy" id="6412"/>
    <lineage>
        <taxon>Eukaryota</taxon>
        <taxon>Metazoa</taxon>
        <taxon>Spiralia</taxon>
        <taxon>Lophotrochozoa</taxon>
        <taxon>Annelida</taxon>
        <taxon>Clitellata</taxon>
        <taxon>Hirudinea</taxon>
        <taxon>Rhynchobdellida</taxon>
        <taxon>Glossiphoniidae</taxon>
        <taxon>Helobdella</taxon>
    </lineage>
</organism>
<comment type="subcellular location">
    <subcellularLocation>
        <location evidence="5">Cell membrane</location>
        <topology evidence="5">Lipid-anchor</topology>
        <orientation evidence="5">Cytoplasmic side</orientation>
    </subcellularLocation>
</comment>
<dbReference type="SUPFAM" id="SSF48208">
    <property type="entry name" value="Six-hairpin glycosidases"/>
    <property type="match status" value="1"/>
</dbReference>
<dbReference type="EMBL" id="AMQM01006186">
    <property type="status" value="NOT_ANNOTATED_CDS"/>
    <property type="molecule type" value="Genomic_DNA"/>
</dbReference>
<dbReference type="KEGG" id="hro:HELRODRAFT_193185"/>
<evidence type="ECO:0000256" key="3">
    <source>
        <dbReference type="ARBA" id="ARBA00022600"/>
    </source>
</evidence>
<evidence type="ECO:0000256" key="5">
    <source>
        <dbReference type="RuleBase" id="RU364123"/>
    </source>
</evidence>
<reference evidence="10" key="1">
    <citation type="submission" date="2012-12" db="EMBL/GenBank/DDBJ databases">
        <authorList>
            <person name="Hellsten U."/>
            <person name="Grimwood J."/>
            <person name="Chapman J.A."/>
            <person name="Shapiro H."/>
            <person name="Aerts A."/>
            <person name="Otillar R.P."/>
            <person name="Terry A.Y."/>
            <person name="Boore J.L."/>
            <person name="Simakov O."/>
            <person name="Marletaz F."/>
            <person name="Cho S.-J."/>
            <person name="Edsinger-Gonzales E."/>
            <person name="Havlak P."/>
            <person name="Kuo D.-H."/>
            <person name="Larsson T."/>
            <person name="Lv J."/>
            <person name="Arendt D."/>
            <person name="Savage R."/>
            <person name="Osoegawa K."/>
            <person name="de Jong P."/>
            <person name="Lindberg D.R."/>
            <person name="Seaver E.C."/>
            <person name="Weisblat D.A."/>
            <person name="Putnam N.H."/>
            <person name="Grigoriev I.V."/>
            <person name="Rokhsar D.S."/>
        </authorList>
    </citation>
    <scope>NUCLEOTIDE SEQUENCE</scope>
</reference>
<sequence length="593" mass="65985">MRSRSNSGVRLDFYHRMVHKTILTHQHPVSGLLPASPTCDHAWVRDNVYSALCIWALSLSYRKKADIDEDRAKAYELEMAVVKMMRGILKAMMRQVEKVEKFKYTQSPKDALHAKYFVSTGLKCTEDWQWGHLQLDATSLFLLQLAQMTASGLQIVVSLDEVAFVQNLIFYIQSAFRTPDFGIWERGDKTNHGVPELNATSIGMARAALEALNGLDLYGSKGGPSSVINVMPDESQQCLVCSLLSLVDLNLCGVRLDVASVHNPVIGRLMDSTSTAPGSTSPGAGLTSPSVGAFSFEGPFAQTPVTTHRLKGDLLTAQSERLIMSTETNARYEGIDCVDLVQQLMEAESLHEQADIIHYLYLNKGASWNTGLGKPGHECLVSDLLTELYEKAGRAKQWWLVRHTAGLLMKKVEDLANAASDIIVRQKQLAVGLPPEPREKIITRPMRTDELAAIIHEACQDDLSTAMLTQELLVYLAMYIRTEPKLFKEMLRIRVGLIIQVMASELARTLNCSGEEASTQLLNLTPYEMKLFLHHILSGKEFAVNKRQRQPEQPVDQTSVHLPAGEDVQGAVRQPDEVQYRPDEEGVEGVKKS</sequence>
<feature type="domain" description="GH15-like" evidence="7">
    <location>
        <begin position="8"/>
        <end position="496"/>
    </location>
</feature>
<keyword evidence="5" id="KW-0119">Carbohydrate metabolism</keyword>
<comment type="function">
    <text evidence="5">Phosphorylase b kinase catalyzes the phosphorylation of serine in certain substrates, including troponin I.</text>
</comment>
<keyword evidence="3 5" id="KW-0321">Glycogen metabolism</keyword>
<dbReference type="PANTHER" id="PTHR10749:SF7">
    <property type="entry name" value="PHOSPHORYLASE B KINASE REGULATORY SUBUNIT ALPHA-RELATED"/>
    <property type="match status" value="1"/>
</dbReference>
<accession>T1FUQ1</accession>
<keyword evidence="5" id="KW-1003">Cell membrane</keyword>
<dbReference type="Gene3D" id="1.50.10.10">
    <property type="match status" value="1"/>
</dbReference>
<keyword evidence="4 5" id="KW-0112">Calmodulin-binding</keyword>
<dbReference type="AlphaFoldDB" id="T1FUQ1"/>
<dbReference type="Pfam" id="PF00723">
    <property type="entry name" value="Glyco_hydro_15"/>
    <property type="match status" value="1"/>
</dbReference>
<dbReference type="RefSeq" id="XP_009024191.1">
    <property type="nucleotide sequence ID" value="XM_009025943.1"/>
</dbReference>
<proteinExistence type="inferred from homology"/>
<dbReference type="GeneID" id="20212547"/>
<dbReference type="OrthoDB" id="5971574at2759"/>